<organism evidence="1 2">
    <name type="scientific">Halogranum amylolyticum</name>
    <dbReference type="NCBI Taxonomy" id="660520"/>
    <lineage>
        <taxon>Archaea</taxon>
        <taxon>Methanobacteriati</taxon>
        <taxon>Methanobacteriota</taxon>
        <taxon>Stenosarchaea group</taxon>
        <taxon>Halobacteria</taxon>
        <taxon>Halobacteriales</taxon>
        <taxon>Haloferacaceae</taxon>
    </lineage>
</organism>
<gene>
    <name evidence="1" type="ORF">SAMN04487948_13113</name>
</gene>
<dbReference type="AlphaFoldDB" id="A0A1H8WJA3"/>
<sequence length="117" mass="12982">MSLTDTLSELEHLNDEQRDCIENCLRAAEVCEYCADQCVGKEGMDECIRLCRDVADVASLHARLMARDSDYSSDLAEVCADLCEACAEECEQHDHDHCQACAKVLPDCVETCRSMAS</sequence>
<dbReference type="Proteomes" id="UP000199126">
    <property type="component" value="Unassembled WGS sequence"/>
</dbReference>
<dbReference type="CDD" id="cd08026">
    <property type="entry name" value="DUF326"/>
    <property type="match status" value="1"/>
</dbReference>
<dbReference type="PANTHER" id="PTHR37310">
    <property type="entry name" value="CYTOPLASMIC PROTEIN-RELATED"/>
    <property type="match status" value="1"/>
</dbReference>
<dbReference type="EMBL" id="FODV01000031">
    <property type="protein sequence ID" value="SEP27689.1"/>
    <property type="molecule type" value="Genomic_DNA"/>
</dbReference>
<dbReference type="InterPro" id="IPR005560">
    <property type="entry name" value="Csp_YhjQ"/>
</dbReference>
<dbReference type="PANTHER" id="PTHR37310:SF1">
    <property type="entry name" value="CYTOPLASMIC PROTEIN"/>
    <property type="match status" value="1"/>
</dbReference>
<protein>
    <recommendedName>
        <fullName evidence="3">Four-helix bundle copper-binding protein</fullName>
    </recommendedName>
</protein>
<evidence type="ECO:0000313" key="2">
    <source>
        <dbReference type="Proteomes" id="UP000199126"/>
    </source>
</evidence>
<dbReference type="RefSeq" id="WP_089827884.1">
    <property type="nucleotide sequence ID" value="NZ_FODV01000031.1"/>
</dbReference>
<keyword evidence="2" id="KW-1185">Reference proteome</keyword>
<accession>A0A1H8WJA3</accession>
<evidence type="ECO:0008006" key="3">
    <source>
        <dbReference type="Google" id="ProtNLM"/>
    </source>
</evidence>
<dbReference type="InterPro" id="IPR044543">
    <property type="entry name" value="YHJQ-like"/>
</dbReference>
<dbReference type="Pfam" id="PF03860">
    <property type="entry name" value="Csp"/>
    <property type="match status" value="1"/>
</dbReference>
<dbReference type="OrthoDB" id="8783at2157"/>
<proteinExistence type="predicted"/>
<name>A0A1H8WJA3_9EURY</name>
<reference evidence="2" key="1">
    <citation type="submission" date="2016-10" db="EMBL/GenBank/DDBJ databases">
        <authorList>
            <person name="Varghese N."/>
            <person name="Submissions S."/>
        </authorList>
    </citation>
    <scope>NUCLEOTIDE SEQUENCE [LARGE SCALE GENOMIC DNA]</scope>
    <source>
        <strain evidence="2">CGMCC 1.10121</strain>
    </source>
</reference>
<dbReference type="Gene3D" id="1.20.1270.360">
    <property type="match status" value="1"/>
</dbReference>
<evidence type="ECO:0000313" key="1">
    <source>
        <dbReference type="EMBL" id="SEP27689.1"/>
    </source>
</evidence>